<gene>
    <name evidence="3" type="ORF">ANN_04840</name>
</gene>
<keyword evidence="4" id="KW-1185">Reference proteome</keyword>
<dbReference type="PROSITE" id="PS50878">
    <property type="entry name" value="RT_POL"/>
    <property type="match status" value="1"/>
</dbReference>
<feature type="domain" description="Reverse transcriptase" evidence="2">
    <location>
        <begin position="1"/>
        <end position="316"/>
    </location>
</feature>
<dbReference type="Proteomes" id="UP001148838">
    <property type="component" value="Unassembled WGS sequence"/>
</dbReference>
<comment type="caution">
    <text evidence="3">The sequence shown here is derived from an EMBL/GenBank/DDBJ whole genome shotgun (WGS) entry which is preliminary data.</text>
</comment>
<accession>A0ABQ8TBY7</accession>
<proteinExistence type="predicted"/>
<keyword evidence="1" id="KW-0175">Coiled coil</keyword>
<dbReference type="InterPro" id="IPR000477">
    <property type="entry name" value="RT_dom"/>
</dbReference>
<dbReference type="SUPFAM" id="SSF56672">
    <property type="entry name" value="DNA/RNA polymerases"/>
    <property type="match status" value="1"/>
</dbReference>
<reference evidence="3 4" key="1">
    <citation type="journal article" date="2022" name="Allergy">
        <title>Genome assembly and annotation of Periplaneta americana reveal a comprehensive cockroach allergen profile.</title>
        <authorList>
            <person name="Wang L."/>
            <person name="Xiong Q."/>
            <person name="Saelim N."/>
            <person name="Wang L."/>
            <person name="Nong W."/>
            <person name="Wan A.T."/>
            <person name="Shi M."/>
            <person name="Liu X."/>
            <person name="Cao Q."/>
            <person name="Hui J.H.L."/>
            <person name="Sookrung N."/>
            <person name="Leung T.F."/>
            <person name="Tungtrongchitr A."/>
            <person name="Tsui S.K.W."/>
        </authorList>
    </citation>
    <scope>NUCLEOTIDE SEQUENCE [LARGE SCALE GENOMIC DNA]</scope>
    <source>
        <strain evidence="3">PWHHKU_190912</strain>
    </source>
</reference>
<evidence type="ECO:0000259" key="2">
    <source>
        <dbReference type="PROSITE" id="PS50878"/>
    </source>
</evidence>
<feature type="coiled-coil region" evidence="1">
    <location>
        <begin position="83"/>
        <end position="110"/>
    </location>
</feature>
<dbReference type="EMBL" id="JAJSOF020000013">
    <property type="protein sequence ID" value="KAJ4443190.1"/>
    <property type="molecule type" value="Genomic_DNA"/>
</dbReference>
<evidence type="ECO:0000313" key="4">
    <source>
        <dbReference type="Proteomes" id="UP001148838"/>
    </source>
</evidence>
<sequence length="316" mass="35995">MDTHSYGEFGEVNMEDFVSVDNGLVTLEIRGVDDMTADHTASTAQEEGSNEKLNLHTKRSPWSSKYASKIQGHHAITHTKLHKRSRKIDIEKLERNKDKIDEENQLIIQEEIDKGVTQITEIMQACTSPNKERKAQPWFDKDCYNKRKETITALHRARTTNQTEKLTRNIPECQCGFRKGRGTLQAANYLLEQIEDALRHVGNKYFAVFIDYKKAFDLINREILLLKLRPLLEDSSQLATIVASILECNYVQVYDEVTLSKKIKQTNGVLQGNSISPVLFNIMTADIVDITKDSATSIIMYADDMVLGSPNKEELQ</sequence>
<dbReference type="PANTHER" id="PTHR47027:SF20">
    <property type="entry name" value="REVERSE TRANSCRIPTASE-LIKE PROTEIN WITH RNA-DIRECTED DNA POLYMERASE DOMAIN"/>
    <property type="match status" value="1"/>
</dbReference>
<protein>
    <recommendedName>
        <fullName evidence="2">Reverse transcriptase domain-containing protein</fullName>
    </recommendedName>
</protein>
<dbReference type="PANTHER" id="PTHR47027">
    <property type="entry name" value="REVERSE TRANSCRIPTASE DOMAIN-CONTAINING PROTEIN"/>
    <property type="match status" value="1"/>
</dbReference>
<organism evidence="3 4">
    <name type="scientific">Periplaneta americana</name>
    <name type="common">American cockroach</name>
    <name type="synonym">Blatta americana</name>
    <dbReference type="NCBI Taxonomy" id="6978"/>
    <lineage>
        <taxon>Eukaryota</taxon>
        <taxon>Metazoa</taxon>
        <taxon>Ecdysozoa</taxon>
        <taxon>Arthropoda</taxon>
        <taxon>Hexapoda</taxon>
        <taxon>Insecta</taxon>
        <taxon>Pterygota</taxon>
        <taxon>Neoptera</taxon>
        <taxon>Polyneoptera</taxon>
        <taxon>Dictyoptera</taxon>
        <taxon>Blattodea</taxon>
        <taxon>Blattoidea</taxon>
        <taxon>Blattidae</taxon>
        <taxon>Blattinae</taxon>
        <taxon>Periplaneta</taxon>
    </lineage>
</organism>
<dbReference type="Pfam" id="PF00078">
    <property type="entry name" value="RVT_1"/>
    <property type="match status" value="1"/>
</dbReference>
<evidence type="ECO:0000256" key="1">
    <source>
        <dbReference type="SAM" id="Coils"/>
    </source>
</evidence>
<evidence type="ECO:0000313" key="3">
    <source>
        <dbReference type="EMBL" id="KAJ4443190.1"/>
    </source>
</evidence>
<name>A0ABQ8TBY7_PERAM</name>
<dbReference type="InterPro" id="IPR043502">
    <property type="entry name" value="DNA/RNA_pol_sf"/>
</dbReference>